<dbReference type="InterPro" id="IPR050855">
    <property type="entry name" value="NDM-1-like"/>
</dbReference>
<dbReference type="SUPFAM" id="SSF56281">
    <property type="entry name" value="Metallo-hydrolase/oxidoreductase"/>
    <property type="match status" value="1"/>
</dbReference>
<feature type="chain" id="PRO_5037242230" evidence="1">
    <location>
        <begin position="20"/>
        <end position="293"/>
    </location>
</feature>
<reference evidence="3" key="1">
    <citation type="journal article" date="2014" name="Int. J. Syst. Evol. Microbiol.">
        <title>Complete genome sequence of Corynebacterium casei LMG S-19264T (=DSM 44701T), isolated from a smear-ripened cheese.</title>
        <authorList>
            <consortium name="US DOE Joint Genome Institute (JGI-PGF)"/>
            <person name="Walter F."/>
            <person name="Albersmeier A."/>
            <person name="Kalinowski J."/>
            <person name="Ruckert C."/>
        </authorList>
    </citation>
    <scope>NUCLEOTIDE SEQUENCE</scope>
    <source>
        <strain evidence="3">KCTC 23077</strain>
    </source>
</reference>
<reference evidence="3" key="2">
    <citation type="submission" date="2020-09" db="EMBL/GenBank/DDBJ databases">
        <authorList>
            <person name="Sun Q."/>
            <person name="Kim S."/>
        </authorList>
    </citation>
    <scope>NUCLEOTIDE SEQUENCE</scope>
    <source>
        <strain evidence="3">KCTC 23077</strain>
    </source>
</reference>
<dbReference type="AlphaFoldDB" id="A0A918W4S8"/>
<feature type="domain" description="Metallo-beta-lactamase" evidence="2">
    <location>
        <begin position="57"/>
        <end position="245"/>
    </location>
</feature>
<dbReference type="NCBIfam" id="NF012229">
    <property type="entry name" value="bla_class_B_core"/>
    <property type="match status" value="1"/>
</dbReference>
<evidence type="ECO:0000256" key="1">
    <source>
        <dbReference type="SAM" id="SignalP"/>
    </source>
</evidence>
<dbReference type="EMBL" id="BMYD01000001">
    <property type="protein sequence ID" value="GHA68797.1"/>
    <property type="molecule type" value="Genomic_DNA"/>
</dbReference>
<dbReference type="RefSeq" id="WP_189452249.1">
    <property type="nucleotide sequence ID" value="NZ_BMYD01000001.1"/>
</dbReference>
<dbReference type="Proteomes" id="UP000646426">
    <property type="component" value="Unassembled WGS sequence"/>
</dbReference>
<gene>
    <name evidence="3" type="ORF">GCM10007067_00840</name>
</gene>
<evidence type="ECO:0000313" key="3">
    <source>
        <dbReference type="EMBL" id="GHA68797.1"/>
    </source>
</evidence>
<sequence length="293" mass="31598">MLRSLFLSYALLVATPVLAASPALLPAQAGIETRDSWRRPIEPFRIAERSWYVGTEGLAAVLIRTDAGAVLIDGGLPQAAGHVLEQLRKLGVGPGELKWIVFSHAHFDHAGPVAEIARATGAQIAANAESAALLARGGSDDVHFGDRLLFPPAQADRLLLDGESIELGDLRLTMHATPGHTPGSQSWTWTDTVDGRPTRIAYADSLSAPDYRLIDHARYPRIVEDYRRGFAAVRALPCDLLLTPHPEASGWATADAANRHPRPERCAAYADGAEKRFDAQLETQRASGQPGAR</sequence>
<organism evidence="3 4">
    <name type="scientific">Cognatilysobacter bugurensis</name>
    <dbReference type="NCBI Taxonomy" id="543356"/>
    <lineage>
        <taxon>Bacteria</taxon>
        <taxon>Pseudomonadati</taxon>
        <taxon>Pseudomonadota</taxon>
        <taxon>Gammaproteobacteria</taxon>
        <taxon>Lysobacterales</taxon>
        <taxon>Lysobacteraceae</taxon>
        <taxon>Cognatilysobacter</taxon>
    </lineage>
</organism>
<evidence type="ECO:0000313" key="4">
    <source>
        <dbReference type="Proteomes" id="UP000646426"/>
    </source>
</evidence>
<feature type="signal peptide" evidence="1">
    <location>
        <begin position="1"/>
        <end position="19"/>
    </location>
</feature>
<dbReference type="NCBIfam" id="NF033105">
    <property type="entry name" value="bla_subclass_B3"/>
    <property type="match status" value="1"/>
</dbReference>
<keyword evidence="4" id="KW-1185">Reference proteome</keyword>
<dbReference type="Gene3D" id="3.60.15.10">
    <property type="entry name" value="Ribonuclease Z/Hydroxyacylglutathione hydrolase-like"/>
    <property type="match status" value="1"/>
</dbReference>
<proteinExistence type="predicted"/>
<dbReference type="InterPro" id="IPR001279">
    <property type="entry name" value="Metallo-B-lactamas"/>
</dbReference>
<accession>A0A918W4S8</accession>
<dbReference type="InterPro" id="IPR036866">
    <property type="entry name" value="RibonucZ/Hydroxyglut_hydro"/>
</dbReference>
<name>A0A918W4S8_9GAMM</name>
<protein>
    <submittedName>
        <fullName evidence="3">Subclass B3 metallo-beta-lactamase BJP-1</fullName>
    </submittedName>
</protein>
<keyword evidence="1" id="KW-0732">Signal</keyword>
<dbReference type="PANTHER" id="PTHR42951">
    <property type="entry name" value="METALLO-BETA-LACTAMASE DOMAIN-CONTAINING"/>
    <property type="match status" value="1"/>
</dbReference>
<dbReference type="SMART" id="SM00849">
    <property type="entry name" value="Lactamase_B"/>
    <property type="match status" value="1"/>
</dbReference>
<evidence type="ECO:0000259" key="2">
    <source>
        <dbReference type="SMART" id="SM00849"/>
    </source>
</evidence>
<dbReference type="Pfam" id="PF00753">
    <property type="entry name" value="Lactamase_B"/>
    <property type="match status" value="1"/>
</dbReference>
<dbReference type="PANTHER" id="PTHR42951:SF17">
    <property type="entry name" value="METALLO-BETA-LACTAMASE DOMAIN-CONTAINING PROTEIN"/>
    <property type="match status" value="1"/>
</dbReference>
<comment type="caution">
    <text evidence="3">The sequence shown here is derived from an EMBL/GenBank/DDBJ whole genome shotgun (WGS) entry which is preliminary data.</text>
</comment>